<evidence type="ECO:0000313" key="1">
    <source>
        <dbReference type="EMBL" id="KAJ2808751.1"/>
    </source>
</evidence>
<gene>
    <name evidence="1" type="ORF">H4R20_000666</name>
</gene>
<dbReference type="EMBL" id="JANBUO010000026">
    <property type="protein sequence ID" value="KAJ2808751.1"/>
    <property type="molecule type" value="Genomic_DNA"/>
</dbReference>
<keyword evidence="2" id="KW-1185">Reference proteome</keyword>
<name>A0A9W8HYG8_9FUNG</name>
<dbReference type="AlphaFoldDB" id="A0A9W8HYG8"/>
<organism evidence="1 2">
    <name type="scientific">Coemansia guatemalensis</name>
    <dbReference type="NCBI Taxonomy" id="2761395"/>
    <lineage>
        <taxon>Eukaryota</taxon>
        <taxon>Fungi</taxon>
        <taxon>Fungi incertae sedis</taxon>
        <taxon>Zoopagomycota</taxon>
        <taxon>Kickxellomycotina</taxon>
        <taxon>Kickxellomycetes</taxon>
        <taxon>Kickxellales</taxon>
        <taxon>Kickxellaceae</taxon>
        <taxon>Coemansia</taxon>
    </lineage>
</organism>
<dbReference type="OrthoDB" id="2104804at2759"/>
<accession>A0A9W8HYG8</accession>
<evidence type="ECO:0000313" key="2">
    <source>
        <dbReference type="Proteomes" id="UP001140094"/>
    </source>
</evidence>
<dbReference type="Proteomes" id="UP001140094">
    <property type="component" value="Unassembled WGS sequence"/>
</dbReference>
<proteinExistence type="predicted"/>
<protein>
    <submittedName>
        <fullName evidence="1">Uncharacterized protein</fullName>
    </submittedName>
</protein>
<reference evidence="1" key="1">
    <citation type="submission" date="2022-07" db="EMBL/GenBank/DDBJ databases">
        <title>Phylogenomic reconstructions and comparative analyses of Kickxellomycotina fungi.</title>
        <authorList>
            <person name="Reynolds N.K."/>
            <person name="Stajich J.E."/>
            <person name="Barry K."/>
            <person name="Grigoriev I.V."/>
            <person name="Crous P."/>
            <person name="Smith M.E."/>
        </authorList>
    </citation>
    <scope>NUCLEOTIDE SEQUENCE</scope>
    <source>
        <strain evidence="1">NRRL 1565</strain>
    </source>
</reference>
<comment type="caution">
    <text evidence="1">The sequence shown here is derived from an EMBL/GenBank/DDBJ whole genome shotgun (WGS) entry which is preliminary data.</text>
</comment>
<sequence length="461" mass="53270">MNIADQPSFVEIPNRKTVNIGDSVCVRVVVPESEYTPSMVYQPVPNTPWDSVLLDLVGTTTGISIPVHLQMVPHVNNYQPGAAHVYEADVVLRDVDVYVPKGYIEFRNGQWNAEGNATLPLLIPELLVIEKEQRVKVADIDGTNKYSLHRYLELPLCRSMDMEGRWVRREALPFHRVLVPRADNHGRVWLPYHCRLQRITYEEFGKCLVQRHPMLHWFGDSNTRRALKKITSLGEWCARKEEREQRYCICEDYLQPFDRFNEHSREVFIDMDPVAGGIMPSGWFYPTVAPANKSRIISFKMEGLTHLNMPPWQQRFELGIEQKYGIPNTLIISLVNWDMAMSTMAAFAIELDKFIDHISKSYPTRTELIIRTGQYFSGPTDQSPTKRKFSRMRGAIMNKYVEDAFRRKFGQERAIRIWDVAAIAERRPIAARKEATLCPSNHARAEMVEIENQILFNGLCN</sequence>